<reference evidence="2 3" key="1">
    <citation type="submission" date="2019-04" db="EMBL/GenBank/DDBJ databases">
        <authorList>
            <person name="Jiang L."/>
        </authorList>
    </citation>
    <scope>NUCLEOTIDE SEQUENCE [LARGE SCALE GENOMIC DNA]</scope>
    <source>
        <strain evidence="2 3">YIM 131861</strain>
    </source>
</reference>
<feature type="domain" description="Glyoxalase-like" evidence="1">
    <location>
        <begin position="8"/>
        <end position="113"/>
    </location>
</feature>
<feature type="domain" description="Glyoxalase-like" evidence="1">
    <location>
        <begin position="130"/>
        <end position="229"/>
    </location>
</feature>
<keyword evidence="3" id="KW-1185">Reference proteome</keyword>
<dbReference type="PANTHER" id="PTHR35908">
    <property type="entry name" value="HYPOTHETICAL FUSION PROTEIN"/>
    <property type="match status" value="1"/>
</dbReference>
<dbReference type="Gene3D" id="3.10.180.10">
    <property type="entry name" value="2,3-Dihydroxybiphenyl 1,2-Dioxygenase, domain 1"/>
    <property type="match status" value="2"/>
</dbReference>
<dbReference type="Proteomes" id="UP000307380">
    <property type="component" value="Unassembled WGS sequence"/>
</dbReference>
<dbReference type="SUPFAM" id="SSF54593">
    <property type="entry name" value="Glyoxalase/Bleomycin resistance protein/Dihydroxybiphenyl dioxygenase"/>
    <property type="match status" value="2"/>
</dbReference>
<dbReference type="AlphaFoldDB" id="A0A4S4FRY7"/>
<dbReference type="EMBL" id="SSSN01000009">
    <property type="protein sequence ID" value="THG32652.1"/>
    <property type="molecule type" value="Genomic_DNA"/>
</dbReference>
<evidence type="ECO:0000313" key="3">
    <source>
        <dbReference type="Proteomes" id="UP000307380"/>
    </source>
</evidence>
<accession>A0A4S4FRY7</accession>
<sequence>MVVGFDSVLFRSPNPERAAAFWGAILERSPVDHGGEWQLAGCDGQIGLRFTHGDGHGDGKNRLHLHLSEARRAQQDTIAACEAVGGWLQGNGHVPANSFAVMADPVADEFCVIEDGNAYLSGCGPLGEVTCEGTAAVGRFWSRALGWPMVWEEGEETAIQSPSGGTKLAWSGDDVDPARNNTRQRFILAVDRAELRAELDRLSTLGATDAVSISSGMLLRDPDGVEFELRVLPADR</sequence>
<evidence type="ECO:0000313" key="2">
    <source>
        <dbReference type="EMBL" id="THG32652.1"/>
    </source>
</evidence>
<comment type="caution">
    <text evidence="2">The sequence shown here is derived from an EMBL/GenBank/DDBJ whole genome shotgun (WGS) entry which is preliminary data.</text>
</comment>
<gene>
    <name evidence="2" type="ORF">E6C70_13000</name>
</gene>
<dbReference type="Pfam" id="PF18029">
    <property type="entry name" value="Glyoxalase_6"/>
    <property type="match status" value="2"/>
</dbReference>
<organism evidence="2 3">
    <name type="scientific">Orlajensenia flava</name>
    <dbReference type="NCBI Taxonomy" id="2565934"/>
    <lineage>
        <taxon>Bacteria</taxon>
        <taxon>Bacillati</taxon>
        <taxon>Actinomycetota</taxon>
        <taxon>Actinomycetes</taxon>
        <taxon>Micrococcales</taxon>
        <taxon>Microbacteriaceae</taxon>
        <taxon>Orlajensenia</taxon>
    </lineage>
</organism>
<evidence type="ECO:0000259" key="1">
    <source>
        <dbReference type="Pfam" id="PF18029"/>
    </source>
</evidence>
<name>A0A4S4FRY7_9MICO</name>
<dbReference type="InterPro" id="IPR029068">
    <property type="entry name" value="Glyas_Bleomycin-R_OHBP_Dase"/>
</dbReference>
<dbReference type="OrthoDB" id="5524593at2"/>
<protein>
    <submittedName>
        <fullName evidence="2">VOC family protein</fullName>
    </submittedName>
</protein>
<dbReference type="PANTHER" id="PTHR35908:SF1">
    <property type="entry name" value="CONSERVED PROTEIN"/>
    <property type="match status" value="1"/>
</dbReference>
<dbReference type="InterPro" id="IPR041581">
    <property type="entry name" value="Glyoxalase_6"/>
</dbReference>
<proteinExistence type="predicted"/>